<dbReference type="InterPro" id="IPR050640">
    <property type="entry name" value="Bact_2-comp_sensor_kinase"/>
</dbReference>
<evidence type="ECO:0000259" key="8">
    <source>
        <dbReference type="PROSITE" id="PS50885"/>
    </source>
</evidence>
<dbReference type="PANTHER" id="PTHR34220">
    <property type="entry name" value="SENSOR HISTIDINE KINASE YPDA"/>
    <property type="match status" value="1"/>
</dbReference>
<accession>A0A1H0HWJ2</accession>
<dbReference type="InterPro" id="IPR003660">
    <property type="entry name" value="HAMP_dom"/>
</dbReference>
<dbReference type="Pfam" id="PF02518">
    <property type="entry name" value="HATPase_c"/>
    <property type="match status" value="1"/>
</dbReference>
<proteinExistence type="predicted"/>
<protein>
    <submittedName>
        <fullName evidence="9">Two-component system, sensor histidine kinase YesM</fullName>
    </submittedName>
</protein>
<dbReference type="RefSeq" id="WP_090843442.1">
    <property type="nucleotide sequence ID" value="NZ_FNIL01000009.1"/>
</dbReference>
<dbReference type="Gene3D" id="3.30.565.10">
    <property type="entry name" value="Histidine kinase-like ATPase, C-terminal domain"/>
    <property type="match status" value="1"/>
</dbReference>
<dbReference type="EMBL" id="FNIL01000009">
    <property type="protein sequence ID" value="SDO23543.1"/>
    <property type="molecule type" value="Genomic_DNA"/>
</dbReference>
<evidence type="ECO:0000256" key="3">
    <source>
        <dbReference type="ARBA" id="ARBA00022553"/>
    </source>
</evidence>
<evidence type="ECO:0000256" key="1">
    <source>
        <dbReference type="ARBA" id="ARBA00004651"/>
    </source>
</evidence>
<keyword evidence="2" id="KW-1003">Cell membrane</keyword>
<dbReference type="CDD" id="cd06225">
    <property type="entry name" value="HAMP"/>
    <property type="match status" value="1"/>
</dbReference>
<feature type="transmembrane region" description="Helical" evidence="7">
    <location>
        <begin position="281"/>
        <end position="303"/>
    </location>
</feature>
<reference evidence="10" key="1">
    <citation type="submission" date="2016-10" db="EMBL/GenBank/DDBJ databases">
        <authorList>
            <person name="Varghese N."/>
            <person name="Submissions S."/>
        </authorList>
    </citation>
    <scope>NUCLEOTIDE SEQUENCE [LARGE SCALE GENOMIC DNA]</scope>
    <source>
        <strain evidence="10">CGMCC 1.10369</strain>
    </source>
</reference>
<keyword evidence="5 9" id="KW-0418">Kinase</keyword>
<evidence type="ECO:0000256" key="5">
    <source>
        <dbReference type="ARBA" id="ARBA00022777"/>
    </source>
</evidence>
<organism evidence="9 10">
    <name type="scientific">Alkalicoccus daliensis</name>
    <dbReference type="NCBI Taxonomy" id="745820"/>
    <lineage>
        <taxon>Bacteria</taxon>
        <taxon>Bacillati</taxon>
        <taxon>Bacillota</taxon>
        <taxon>Bacilli</taxon>
        <taxon>Bacillales</taxon>
        <taxon>Bacillaceae</taxon>
        <taxon>Alkalicoccus</taxon>
    </lineage>
</organism>
<dbReference type="OrthoDB" id="9776552at2"/>
<evidence type="ECO:0000313" key="10">
    <source>
        <dbReference type="Proteomes" id="UP000198778"/>
    </source>
</evidence>
<evidence type="ECO:0000256" key="6">
    <source>
        <dbReference type="ARBA" id="ARBA00023136"/>
    </source>
</evidence>
<dbReference type="Gene3D" id="6.10.340.10">
    <property type="match status" value="1"/>
</dbReference>
<gene>
    <name evidence="9" type="ORF">SAMN04488053_10974</name>
</gene>
<evidence type="ECO:0000256" key="7">
    <source>
        <dbReference type="SAM" id="Phobius"/>
    </source>
</evidence>
<dbReference type="InterPro" id="IPR010559">
    <property type="entry name" value="Sig_transdc_His_kin_internal"/>
</dbReference>
<dbReference type="GO" id="GO:0000155">
    <property type="term" value="F:phosphorelay sensor kinase activity"/>
    <property type="evidence" value="ECO:0007669"/>
    <property type="project" value="InterPro"/>
</dbReference>
<dbReference type="PROSITE" id="PS50885">
    <property type="entry name" value="HAMP"/>
    <property type="match status" value="1"/>
</dbReference>
<keyword evidence="10" id="KW-1185">Reference proteome</keyword>
<dbReference type="AlphaFoldDB" id="A0A1H0HWJ2"/>
<name>A0A1H0HWJ2_9BACI</name>
<comment type="subcellular location">
    <subcellularLocation>
        <location evidence="1">Cell membrane</location>
        <topology evidence="1">Multi-pass membrane protein</topology>
    </subcellularLocation>
</comment>
<feature type="domain" description="HAMP" evidence="8">
    <location>
        <begin position="305"/>
        <end position="357"/>
    </location>
</feature>
<evidence type="ECO:0000256" key="4">
    <source>
        <dbReference type="ARBA" id="ARBA00022679"/>
    </source>
</evidence>
<evidence type="ECO:0000313" key="9">
    <source>
        <dbReference type="EMBL" id="SDO23543.1"/>
    </source>
</evidence>
<keyword evidence="7" id="KW-0812">Transmembrane</keyword>
<dbReference type="GO" id="GO:0005886">
    <property type="term" value="C:plasma membrane"/>
    <property type="evidence" value="ECO:0007669"/>
    <property type="project" value="UniProtKB-SubCell"/>
</dbReference>
<keyword evidence="6 7" id="KW-0472">Membrane</keyword>
<feature type="transmembrane region" description="Helical" evidence="7">
    <location>
        <begin position="16"/>
        <end position="39"/>
    </location>
</feature>
<keyword evidence="7" id="KW-1133">Transmembrane helix</keyword>
<dbReference type="SUPFAM" id="SSF55874">
    <property type="entry name" value="ATPase domain of HSP90 chaperone/DNA topoisomerase II/histidine kinase"/>
    <property type="match status" value="1"/>
</dbReference>
<dbReference type="InterPro" id="IPR036890">
    <property type="entry name" value="HATPase_C_sf"/>
</dbReference>
<dbReference type="PANTHER" id="PTHR34220:SF7">
    <property type="entry name" value="SENSOR HISTIDINE KINASE YPDA"/>
    <property type="match status" value="1"/>
</dbReference>
<keyword evidence="3" id="KW-0597">Phosphoprotein</keyword>
<dbReference type="InterPro" id="IPR003594">
    <property type="entry name" value="HATPase_dom"/>
</dbReference>
<dbReference type="STRING" id="745820.SAMN04488053_10974"/>
<dbReference type="Proteomes" id="UP000198778">
    <property type="component" value="Unassembled WGS sequence"/>
</dbReference>
<keyword evidence="4" id="KW-0808">Transferase</keyword>
<dbReference type="Pfam" id="PF06580">
    <property type="entry name" value="His_kinase"/>
    <property type="match status" value="1"/>
</dbReference>
<sequence>MLLSIVRPKNTLRNQILSIFAFVMILVLTFVGILTYNLVSEIIKGNAEGQIEQTADQALGRVDTQFETIEMITSQVATDPAVQELLQRELYGVQTTFAERQSMNEIINSYQSYTTGLTSLELYFLDQRRLFPLNELPLTSRIHPVWFSAAQEARGQLVWAGRDPLDANSFVAIKQINLIDEDFQRGGYLVTKVNEGYFNFSGAADTLDIQNEYAVVLDQNNQEVTGNLPADLSSNTLFSQEEVVDVNGEEFVRVETTSDYTGWTLIIFTPVSSLLEGIEGIGTAILIAGGVGLIIFIIASWIVSNYLSRPIRQLTHAMRFGTLGALRKSQRISSTREITELNDTYNKMVETTNHLIKAVYEKELLKTQAELKALQAQINPHFLFNTLEAIYWTLDEHDEEMAEMIISLSDLFRYTISDVQEDDWVTICEELMQVERYLHIMKLRFGERLQWEVHMDDELSSYELPKLLVQPVIENALIHGIGEKSSDGLVEIFIKKAKIPSYLEITVKDNGRGMTPAVLQKIRNSMDTKLVPESRGTGIAMKNLYQRIELAYQDYNHAGLYIESEPEAGTEITFILPMKGEQKDAQSSHFDRR</sequence>
<evidence type="ECO:0000256" key="2">
    <source>
        <dbReference type="ARBA" id="ARBA00022475"/>
    </source>
</evidence>